<dbReference type="EMBL" id="MN739999">
    <property type="protein sequence ID" value="QHT82394.1"/>
    <property type="molecule type" value="Genomic_DNA"/>
</dbReference>
<dbReference type="PANTHER" id="PTHR20208">
    <property type="entry name" value="STRUCTURE-SPECIFIC ENDONUCLEASE SUBUNIT SLX1"/>
    <property type="match status" value="1"/>
</dbReference>
<reference evidence="2" key="1">
    <citation type="journal article" date="2020" name="Nature">
        <title>Giant virus diversity and host interactions through global metagenomics.</title>
        <authorList>
            <person name="Schulz F."/>
            <person name="Roux S."/>
            <person name="Paez-Espino D."/>
            <person name="Jungbluth S."/>
            <person name="Walsh D.A."/>
            <person name="Denef V.J."/>
            <person name="McMahon K.D."/>
            <person name="Konstantinidis K.T."/>
            <person name="Eloe-Fadrosh E.A."/>
            <person name="Kyrpides N.C."/>
            <person name="Woyke T."/>
        </authorList>
    </citation>
    <scope>NUCLEOTIDE SEQUENCE</scope>
    <source>
        <strain evidence="2">GVMAG-M-3300023184-161</strain>
    </source>
</reference>
<evidence type="ECO:0000259" key="1">
    <source>
        <dbReference type="PROSITE" id="PS50164"/>
    </source>
</evidence>
<proteinExistence type="predicted"/>
<dbReference type="InterPro" id="IPR035901">
    <property type="entry name" value="GIY-YIG_endonuc_sf"/>
</dbReference>
<dbReference type="AlphaFoldDB" id="A0A6C0HPQ2"/>
<dbReference type="Pfam" id="PF01541">
    <property type="entry name" value="GIY-YIG"/>
    <property type="match status" value="1"/>
</dbReference>
<dbReference type="PANTHER" id="PTHR20208:SF13">
    <property type="entry name" value="STRUCTURE-SPECIFIC ENDONUCLEASE SUBUNIT SLX1"/>
    <property type="match status" value="1"/>
</dbReference>
<evidence type="ECO:0000313" key="2">
    <source>
        <dbReference type="EMBL" id="QHT82394.1"/>
    </source>
</evidence>
<dbReference type="InterPro" id="IPR000305">
    <property type="entry name" value="GIY-YIG_endonuc"/>
</dbReference>
<dbReference type="InterPro" id="IPR050381">
    <property type="entry name" value="SLX1_endonuclease"/>
</dbReference>
<protein>
    <recommendedName>
        <fullName evidence="1">GIY-YIG domain-containing protein</fullName>
    </recommendedName>
</protein>
<accession>A0A6C0HPQ2</accession>
<feature type="domain" description="GIY-YIG" evidence="1">
    <location>
        <begin position="5"/>
        <end position="85"/>
    </location>
</feature>
<sequence>MEETPPWLFYIIINDKCTYAGVSPDPIKRLRKHNGEICGGAKYTTSKGPGWKHVCIITGFKTKQQSLQFEWASKHVPPRNNGGIVSRIKKLYILLNREKWTSKSPMSDTVPLEITWHYDCPELNAIDRKVPEYIKDNYKPIINPL</sequence>
<dbReference type="PROSITE" id="PS50164">
    <property type="entry name" value="GIY_YIG"/>
    <property type="match status" value="1"/>
</dbReference>
<name>A0A6C0HPQ2_9ZZZZ</name>
<dbReference type="Gene3D" id="3.40.1440.10">
    <property type="entry name" value="GIY-YIG endonuclease"/>
    <property type="match status" value="1"/>
</dbReference>
<organism evidence="2">
    <name type="scientific">viral metagenome</name>
    <dbReference type="NCBI Taxonomy" id="1070528"/>
    <lineage>
        <taxon>unclassified sequences</taxon>
        <taxon>metagenomes</taxon>
        <taxon>organismal metagenomes</taxon>
    </lineage>
</organism>